<organism evidence="3">
    <name type="scientific">Oikopleura dioica</name>
    <name type="common">Tunicate</name>
    <dbReference type="NCBI Taxonomy" id="34765"/>
    <lineage>
        <taxon>Eukaryota</taxon>
        <taxon>Metazoa</taxon>
        <taxon>Chordata</taxon>
        <taxon>Tunicata</taxon>
        <taxon>Appendicularia</taxon>
        <taxon>Copelata</taxon>
        <taxon>Oikopleuridae</taxon>
        <taxon>Oikopleura</taxon>
    </lineage>
</organism>
<protein>
    <submittedName>
        <fullName evidence="3">Uncharacterized protein</fullName>
    </submittedName>
</protein>
<reference evidence="3" key="1">
    <citation type="journal article" date="2010" name="Science">
        <title>Plasticity of animal genome architecture unmasked by rapid evolution of a pelagic tunicate.</title>
        <authorList>
            <person name="Denoeud F."/>
            <person name="Henriet S."/>
            <person name="Mungpakdee S."/>
            <person name="Aury J.M."/>
            <person name="Da Silva C."/>
            <person name="Brinkmann H."/>
            <person name="Mikhaleva J."/>
            <person name="Olsen L.C."/>
            <person name="Jubin C."/>
            <person name="Canestro C."/>
            <person name="Bouquet J.M."/>
            <person name="Danks G."/>
            <person name="Poulain J."/>
            <person name="Campsteijn C."/>
            <person name="Adamski M."/>
            <person name="Cross I."/>
            <person name="Yadetie F."/>
            <person name="Muffato M."/>
            <person name="Louis A."/>
            <person name="Butcher S."/>
            <person name="Tsagkogeorga G."/>
            <person name="Konrad A."/>
            <person name="Singh S."/>
            <person name="Jensen M.F."/>
            <person name="Cong E.H."/>
            <person name="Eikeseth-Otteraa H."/>
            <person name="Noel B."/>
            <person name="Anthouard V."/>
            <person name="Porcel B.M."/>
            <person name="Kachouri-Lafond R."/>
            <person name="Nishino A."/>
            <person name="Ugolini M."/>
            <person name="Chourrout P."/>
            <person name="Nishida H."/>
            <person name="Aasland R."/>
            <person name="Huzurbazar S."/>
            <person name="Westhof E."/>
            <person name="Delsuc F."/>
            <person name="Lehrach H."/>
            <person name="Reinhardt R."/>
            <person name="Weissenbach J."/>
            <person name="Roy S.W."/>
            <person name="Artiguenave F."/>
            <person name="Postlethwait J.H."/>
            <person name="Manak J.R."/>
            <person name="Thompson E.M."/>
            <person name="Jaillon O."/>
            <person name="Du Pasquier L."/>
            <person name="Boudinot P."/>
            <person name="Liberles D.A."/>
            <person name="Volff J.N."/>
            <person name="Philippe H."/>
            <person name="Lenhard B."/>
            <person name="Roest Crollius H."/>
            <person name="Wincker P."/>
            <person name="Chourrout D."/>
        </authorList>
    </citation>
    <scope>NUCLEOTIDE SEQUENCE [LARGE SCALE GENOMIC DNA]</scope>
</reference>
<dbReference type="InParanoid" id="E4XTV9"/>
<sequence length="212" mass="24493">MSLQNCIPAFLRVVRWAILVISSIGLAALTLFVIKKTSTECPYIKDKKMHYYFYATIAFGMLFLVSYIIGRIIQMRKEEQTNKVRWQFYFNITALLFNIFPLIYGIVVLSTAEGERTAELDMNHGYPENYCYPLMWKTFIGVLSISSIFLAHCFVEILVLRCCLWDIEDDDSDRADLRMNYRHTKPISTKKSSRSGHGYSRGSAHDPFGTAH</sequence>
<accession>E4XTV9</accession>
<keyword evidence="2" id="KW-0812">Transmembrane</keyword>
<evidence type="ECO:0000313" key="3">
    <source>
        <dbReference type="EMBL" id="CBY13171.1"/>
    </source>
</evidence>
<evidence type="ECO:0000313" key="4">
    <source>
        <dbReference type="Proteomes" id="UP000001307"/>
    </source>
</evidence>
<dbReference type="OrthoDB" id="10351846at2759"/>
<name>E4XTV9_OIKDI</name>
<feature type="transmembrane region" description="Helical" evidence="2">
    <location>
        <begin position="12"/>
        <end position="34"/>
    </location>
</feature>
<keyword evidence="2" id="KW-1133">Transmembrane helix</keyword>
<feature type="transmembrane region" description="Helical" evidence="2">
    <location>
        <begin position="49"/>
        <end position="69"/>
    </location>
</feature>
<feature type="transmembrane region" description="Helical" evidence="2">
    <location>
        <begin position="89"/>
        <end position="112"/>
    </location>
</feature>
<proteinExistence type="predicted"/>
<dbReference type="Proteomes" id="UP000001307">
    <property type="component" value="Unassembled WGS sequence"/>
</dbReference>
<gene>
    <name evidence="3" type="ORF">GSOID_T00003920001</name>
</gene>
<feature type="transmembrane region" description="Helical" evidence="2">
    <location>
        <begin position="132"/>
        <end position="155"/>
    </location>
</feature>
<dbReference type="AlphaFoldDB" id="E4XTV9"/>
<dbReference type="EMBL" id="FN653164">
    <property type="protein sequence ID" value="CBY13171.1"/>
    <property type="molecule type" value="Genomic_DNA"/>
</dbReference>
<evidence type="ECO:0000256" key="1">
    <source>
        <dbReference type="SAM" id="MobiDB-lite"/>
    </source>
</evidence>
<keyword evidence="4" id="KW-1185">Reference proteome</keyword>
<evidence type="ECO:0000256" key="2">
    <source>
        <dbReference type="SAM" id="Phobius"/>
    </source>
</evidence>
<keyword evidence="2" id="KW-0472">Membrane</keyword>
<feature type="region of interest" description="Disordered" evidence="1">
    <location>
        <begin position="187"/>
        <end position="212"/>
    </location>
</feature>